<dbReference type="PANTHER" id="PTHR38593">
    <property type="entry name" value="BLR2558 PROTEIN"/>
    <property type="match status" value="1"/>
</dbReference>
<reference evidence="3" key="1">
    <citation type="submission" date="2023-07" db="EMBL/GenBank/DDBJ databases">
        <title>30 novel species of actinomycetes from the DSMZ collection.</title>
        <authorList>
            <person name="Nouioui I."/>
        </authorList>
    </citation>
    <scope>NUCLEOTIDE SEQUENCE [LARGE SCALE GENOMIC DNA]</scope>
    <source>
        <strain evidence="3">DSM 41699</strain>
    </source>
</reference>
<dbReference type="Proteomes" id="UP001183809">
    <property type="component" value="Unassembled WGS sequence"/>
</dbReference>
<name>A0ABU2U7U0_9ACTN</name>
<dbReference type="Pfam" id="PF13628">
    <property type="entry name" value="DUF4142"/>
    <property type="match status" value="1"/>
</dbReference>
<evidence type="ECO:0000313" key="2">
    <source>
        <dbReference type="EMBL" id="MDT0469271.1"/>
    </source>
</evidence>
<gene>
    <name evidence="2" type="ORF">RM764_40995</name>
</gene>
<protein>
    <submittedName>
        <fullName evidence="2">DUF4142 domain-containing protein</fullName>
    </submittedName>
</protein>
<evidence type="ECO:0000259" key="1">
    <source>
        <dbReference type="Pfam" id="PF13628"/>
    </source>
</evidence>
<dbReference type="Gene3D" id="1.20.1260.10">
    <property type="match status" value="1"/>
</dbReference>
<sequence>MALAVAGLTAPATAAAPVAGPDATFLKMIHQGNLDEIAASMDAQKHTTSACVKQVADMFVRDHTKFDVQVVALAHSKGIILPSTTSAAQQKQLTMLKSLHGKRDYDRVWLQGQDTSHRQALALIDKEASSGKVAKIRAAAQAVRPTVAKHLEAVSGGTCHTGKG</sequence>
<evidence type="ECO:0000313" key="3">
    <source>
        <dbReference type="Proteomes" id="UP001183809"/>
    </source>
</evidence>
<dbReference type="InterPro" id="IPR012347">
    <property type="entry name" value="Ferritin-like"/>
</dbReference>
<dbReference type="PANTHER" id="PTHR38593:SF1">
    <property type="entry name" value="BLR2558 PROTEIN"/>
    <property type="match status" value="1"/>
</dbReference>
<accession>A0ABU2U7U0</accession>
<proteinExistence type="predicted"/>
<feature type="domain" description="DUF4142" evidence="1">
    <location>
        <begin position="22"/>
        <end position="154"/>
    </location>
</feature>
<dbReference type="EMBL" id="JAVREY010000101">
    <property type="protein sequence ID" value="MDT0469271.1"/>
    <property type="molecule type" value="Genomic_DNA"/>
</dbReference>
<dbReference type="InterPro" id="IPR025419">
    <property type="entry name" value="DUF4142"/>
</dbReference>
<organism evidence="2 3">
    <name type="scientific">Streptomyces gibsoniae</name>
    <dbReference type="NCBI Taxonomy" id="3075529"/>
    <lineage>
        <taxon>Bacteria</taxon>
        <taxon>Bacillati</taxon>
        <taxon>Actinomycetota</taxon>
        <taxon>Actinomycetes</taxon>
        <taxon>Kitasatosporales</taxon>
        <taxon>Streptomycetaceae</taxon>
        <taxon>Streptomyces</taxon>
    </lineage>
</organism>
<comment type="caution">
    <text evidence="2">The sequence shown here is derived from an EMBL/GenBank/DDBJ whole genome shotgun (WGS) entry which is preliminary data.</text>
</comment>
<keyword evidence="3" id="KW-1185">Reference proteome</keyword>